<dbReference type="GO" id="GO:0061578">
    <property type="term" value="F:K63-linked deubiquitinase activity"/>
    <property type="evidence" value="ECO:0007669"/>
    <property type="project" value="TreeGrafter"/>
</dbReference>
<organism evidence="11 12">
    <name type="scientific">Littorina saxatilis</name>
    <dbReference type="NCBI Taxonomy" id="31220"/>
    <lineage>
        <taxon>Eukaryota</taxon>
        <taxon>Metazoa</taxon>
        <taxon>Spiralia</taxon>
        <taxon>Lophotrochozoa</taxon>
        <taxon>Mollusca</taxon>
        <taxon>Gastropoda</taxon>
        <taxon>Caenogastropoda</taxon>
        <taxon>Littorinimorpha</taxon>
        <taxon>Littorinoidea</taxon>
        <taxon>Littorinidae</taxon>
        <taxon>Littorina</taxon>
    </lineage>
</organism>
<dbReference type="GO" id="GO:0051241">
    <property type="term" value="P:negative regulation of multicellular organismal process"/>
    <property type="evidence" value="ECO:0007669"/>
    <property type="project" value="UniProtKB-ARBA"/>
</dbReference>
<evidence type="ECO:0000256" key="7">
    <source>
        <dbReference type="ARBA" id="ARBA00022807"/>
    </source>
</evidence>
<gene>
    <name evidence="11" type="ORF">V1264_020166</name>
</gene>
<feature type="region of interest" description="Disordered" evidence="9">
    <location>
        <begin position="1"/>
        <end position="168"/>
    </location>
</feature>
<feature type="compositionally biased region" description="Basic residues" evidence="9">
    <location>
        <begin position="29"/>
        <end position="59"/>
    </location>
</feature>
<keyword evidence="12" id="KW-1185">Reference proteome</keyword>
<feature type="compositionally biased region" description="Polar residues" evidence="9">
    <location>
        <begin position="421"/>
        <end position="435"/>
    </location>
</feature>
<evidence type="ECO:0000256" key="8">
    <source>
        <dbReference type="ARBA" id="ARBA00033460"/>
    </source>
</evidence>
<dbReference type="GO" id="GO:0004843">
    <property type="term" value="F:cysteine-type deubiquitinase activity"/>
    <property type="evidence" value="ECO:0007669"/>
    <property type="project" value="UniProtKB-EC"/>
</dbReference>
<feature type="compositionally biased region" description="Basic residues" evidence="9">
    <location>
        <begin position="1"/>
        <end position="10"/>
    </location>
</feature>
<proteinExistence type="inferred from homology"/>
<dbReference type="PROSITE" id="PS50802">
    <property type="entry name" value="OTU"/>
    <property type="match status" value="1"/>
</dbReference>
<dbReference type="FunFam" id="3.90.70.80:FF:000002">
    <property type="entry name" value="OTU domain-containing protein 5 isoform X2"/>
    <property type="match status" value="1"/>
</dbReference>
<evidence type="ECO:0000256" key="2">
    <source>
        <dbReference type="ARBA" id="ARBA00010407"/>
    </source>
</evidence>
<comment type="similarity">
    <text evidence="2">Belongs to the peptidase C85 family.</text>
</comment>
<dbReference type="Proteomes" id="UP001374579">
    <property type="component" value="Unassembled WGS sequence"/>
</dbReference>
<feature type="region of interest" description="Disordered" evidence="9">
    <location>
        <begin position="517"/>
        <end position="539"/>
    </location>
</feature>
<feature type="compositionally biased region" description="Basic residues" evidence="9">
    <location>
        <begin position="109"/>
        <end position="129"/>
    </location>
</feature>
<feature type="region of interest" description="Disordered" evidence="9">
    <location>
        <begin position="384"/>
        <end position="481"/>
    </location>
</feature>
<evidence type="ECO:0000259" key="10">
    <source>
        <dbReference type="PROSITE" id="PS50802"/>
    </source>
</evidence>
<comment type="caution">
    <text evidence="11">The sequence shown here is derived from an EMBL/GenBank/DDBJ whole genome shotgun (WGS) entry which is preliminary data.</text>
</comment>
<evidence type="ECO:0000256" key="6">
    <source>
        <dbReference type="ARBA" id="ARBA00022801"/>
    </source>
</evidence>
<dbReference type="SUPFAM" id="SSF54001">
    <property type="entry name" value="Cysteine proteinases"/>
    <property type="match status" value="1"/>
</dbReference>
<dbReference type="GO" id="GO:0001817">
    <property type="term" value="P:regulation of cytokine production"/>
    <property type="evidence" value="ECO:0007669"/>
    <property type="project" value="UniProtKB-ARBA"/>
</dbReference>
<keyword evidence="4" id="KW-0645">Protease</keyword>
<sequence>MTILPKKKATKDKNDPENTEHAHSGVGHPHPHPHGHAHTHNHAHGHTLTHPHAHGHYHHPTPTDTRLDKASRGRTSPTRWGPSTSREEKLHPSTPAFDFDFESHDSSSNHKRRHRSSPHRTVRKHRGAHSGHSSSGQASPGTSGAGFDQEDGYNSGDEHVAPPAAVPENREELECCFEQTLKEKKGFIIKKMGEDGACLFRAVADQIYGDQEMHSSVRNLSIDYMAKNAEFFSQYVTEDFNTYLNRKRMENCHGNHLEIQAMAELFNRPVEVYQYSMEPMNTFHSTYKTDNEPIRISYHQGVHYNSVVDPYKATIGVGLGLPGYQPGQADRNLMDKALQKSEDVHLEKAMLEDKMRETDWELTQESIEEQVARESYLQWLKDQEAAKQRGPNRSASATCSSASEYSRMAEGSSGSPEARTSRSPRTRSGQNSPQHPGTVDVAVPGSSKSPRCSPHQPSIEMAQQAASSSETGAVGGFSETSSLVDHMPTAMYDWEEDDIMAQVMAISHQEYLDSLKQKATPSSSSSSSSASATVTTSDMGVGVASCSTSHDPGYMFCDS</sequence>
<evidence type="ECO:0000256" key="1">
    <source>
        <dbReference type="ARBA" id="ARBA00000707"/>
    </source>
</evidence>
<evidence type="ECO:0000313" key="12">
    <source>
        <dbReference type="Proteomes" id="UP001374579"/>
    </source>
</evidence>
<keyword evidence="5" id="KW-0833">Ubl conjugation pathway</keyword>
<name>A0AAN9B9K1_9CAEN</name>
<dbReference type="CDD" id="cd22752">
    <property type="entry name" value="OTU_OTUD5-like"/>
    <property type="match status" value="1"/>
</dbReference>
<feature type="compositionally biased region" description="Low complexity" evidence="9">
    <location>
        <begin position="519"/>
        <end position="537"/>
    </location>
</feature>
<reference evidence="11 12" key="1">
    <citation type="submission" date="2024-02" db="EMBL/GenBank/DDBJ databases">
        <title>Chromosome-scale genome assembly of the rough periwinkle Littorina saxatilis.</title>
        <authorList>
            <person name="De Jode A."/>
            <person name="Faria R."/>
            <person name="Formenti G."/>
            <person name="Sims Y."/>
            <person name="Smith T.P."/>
            <person name="Tracey A."/>
            <person name="Wood J.M.D."/>
            <person name="Zagrodzka Z.B."/>
            <person name="Johannesson K."/>
            <person name="Butlin R.K."/>
            <person name="Leder E.H."/>
        </authorList>
    </citation>
    <scope>NUCLEOTIDE SEQUENCE [LARGE SCALE GENOMIC DNA]</scope>
    <source>
        <strain evidence="11">Snail1</strain>
        <tissue evidence="11">Muscle</tissue>
    </source>
</reference>
<dbReference type="Gene3D" id="3.90.70.80">
    <property type="match status" value="1"/>
</dbReference>
<accession>A0AAN9B9K1</accession>
<feature type="compositionally biased region" description="Low complexity" evidence="9">
    <location>
        <begin position="130"/>
        <end position="141"/>
    </location>
</feature>
<dbReference type="InterPro" id="IPR003323">
    <property type="entry name" value="OTU_dom"/>
</dbReference>
<feature type="compositionally biased region" description="Polar residues" evidence="9">
    <location>
        <begin position="391"/>
        <end position="404"/>
    </location>
</feature>
<dbReference type="AlphaFoldDB" id="A0AAN9B9K1"/>
<feature type="domain" description="OTU" evidence="10">
    <location>
        <begin position="187"/>
        <end position="310"/>
    </location>
</feature>
<dbReference type="EC" id="3.4.19.12" evidence="3"/>
<dbReference type="Pfam" id="PF02338">
    <property type="entry name" value="OTU"/>
    <property type="match status" value="1"/>
</dbReference>
<evidence type="ECO:0000256" key="5">
    <source>
        <dbReference type="ARBA" id="ARBA00022786"/>
    </source>
</evidence>
<dbReference type="GO" id="GO:0006508">
    <property type="term" value="P:proteolysis"/>
    <property type="evidence" value="ECO:0007669"/>
    <property type="project" value="UniProtKB-KW"/>
</dbReference>
<dbReference type="InterPro" id="IPR050704">
    <property type="entry name" value="Peptidase_C85-like"/>
</dbReference>
<keyword evidence="6" id="KW-0378">Hydrolase</keyword>
<dbReference type="GO" id="GO:0010629">
    <property type="term" value="P:negative regulation of gene expression"/>
    <property type="evidence" value="ECO:0007669"/>
    <property type="project" value="UniProtKB-ARBA"/>
</dbReference>
<dbReference type="GO" id="GO:0030154">
    <property type="term" value="P:cell differentiation"/>
    <property type="evidence" value="ECO:0007669"/>
    <property type="project" value="UniProtKB-ARBA"/>
</dbReference>
<feature type="compositionally biased region" description="Polar residues" evidence="9">
    <location>
        <begin position="73"/>
        <end position="84"/>
    </location>
</feature>
<dbReference type="InterPro" id="IPR038765">
    <property type="entry name" value="Papain-like_cys_pep_sf"/>
</dbReference>
<evidence type="ECO:0000256" key="4">
    <source>
        <dbReference type="ARBA" id="ARBA00022670"/>
    </source>
</evidence>
<evidence type="ECO:0000256" key="9">
    <source>
        <dbReference type="SAM" id="MobiDB-lite"/>
    </source>
</evidence>
<evidence type="ECO:0000256" key="3">
    <source>
        <dbReference type="ARBA" id="ARBA00012759"/>
    </source>
</evidence>
<dbReference type="GO" id="GO:0016579">
    <property type="term" value="P:protein deubiquitination"/>
    <property type="evidence" value="ECO:0007669"/>
    <property type="project" value="TreeGrafter"/>
</dbReference>
<evidence type="ECO:0000313" key="11">
    <source>
        <dbReference type="EMBL" id="KAK7101843.1"/>
    </source>
</evidence>
<comment type="catalytic activity">
    <reaction evidence="1">
        <text>Thiol-dependent hydrolysis of ester, thioester, amide, peptide and isopeptide bonds formed by the C-terminal Gly of ubiquitin (a 76-residue protein attached to proteins as an intracellular targeting signal).</text>
        <dbReference type="EC" id="3.4.19.12"/>
    </reaction>
</comment>
<feature type="compositionally biased region" description="Basic and acidic residues" evidence="9">
    <location>
        <begin position="11"/>
        <end position="23"/>
    </location>
</feature>
<keyword evidence="7" id="KW-0788">Thiol protease</keyword>
<protein>
    <recommendedName>
        <fullName evidence="3">ubiquitinyl hydrolase 1</fullName>
        <ecNumber evidence="3">3.4.19.12</ecNumber>
    </recommendedName>
    <alternativeName>
        <fullName evidence="8">Deubiquitinating enzyme A</fullName>
    </alternativeName>
</protein>
<dbReference type="PANTHER" id="PTHR12419">
    <property type="entry name" value="OTU DOMAIN CONTAINING PROTEIN"/>
    <property type="match status" value="1"/>
</dbReference>
<dbReference type="EMBL" id="JBAMIC010000010">
    <property type="protein sequence ID" value="KAK7101843.1"/>
    <property type="molecule type" value="Genomic_DNA"/>
</dbReference>
<dbReference type="PANTHER" id="PTHR12419:SF4">
    <property type="entry name" value="OTU DOMAIN-CONTAINING PROTEIN 5"/>
    <property type="match status" value="1"/>
</dbReference>